<dbReference type="CDD" id="cd01838">
    <property type="entry name" value="Isoamyl_acetate_hydrolase_like"/>
    <property type="match status" value="1"/>
</dbReference>
<dbReference type="InterPro" id="IPR045136">
    <property type="entry name" value="Iah1-like"/>
</dbReference>
<dbReference type="InterPro" id="IPR013830">
    <property type="entry name" value="SGNH_hydro"/>
</dbReference>
<feature type="domain" description="SGNH hydrolase-type esterase" evidence="1">
    <location>
        <begin position="56"/>
        <end position="154"/>
    </location>
</feature>
<dbReference type="EMBL" id="CM029051">
    <property type="protein sequence ID" value="KAG2564294.1"/>
    <property type="molecule type" value="Genomic_DNA"/>
</dbReference>
<reference evidence="2" key="1">
    <citation type="submission" date="2020-05" db="EMBL/GenBank/DDBJ databases">
        <title>WGS assembly of Panicum virgatum.</title>
        <authorList>
            <person name="Lovell J.T."/>
            <person name="Jenkins J."/>
            <person name="Shu S."/>
            <person name="Juenger T.E."/>
            <person name="Schmutz J."/>
        </authorList>
    </citation>
    <scope>NUCLEOTIDE SEQUENCE</scope>
    <source>
        <strain evidence="2">AP13</strain>
    </source>
</reference>
<evidence type="ECO:0000259" key="1">
    <source>
        <dbReference type="Pfam" id="PF13472"/>
    </source>
</evidence>
<dbReference type="PANTHER" id="PTHR14209">
    <property type="entry name" value="ISOAMYL ACETATE-HYDROLYZING ESTERASE 1"/>
    <property type="match status" value="1"/>
</dbReference>
<keyword evidence="3" id="KW-1185">Reference proteome</keyword>
<dbReference type="InterPro" id="IPR036514">
    <property type="entry name" value="SGNH_hydro_sf"/>
</dbReference>
<organism evidence="2 3">
    <name type="scientific">Panicum virgatum</name>
    <name type="common">Blackwell switchgrass</name>
    <dbReference type="NCBI Taxonomy" id="38727"/>
    <lineage>
        <taxon>Eukaryota</taxon>
        <taxon>Viridiplantae</taxon>
        <taxon>Streptophyta</taxon>
        <taxon>Embryophyta</taxon>
        <taxon>Tracheophyta</taxon>
        <taxon>Spermatophyta</taxon>
        <taxon>Magnoliopsida</taxon>
        <taxon>Liliopsida</taxon>
        <taxon>Poales</taxon>
        <taxon>Poaceae</taxon>
        <taxon>PACMAD clade</taxon>
        <taxon>Panicoideae</taxon>
        <taxon>Panicodae</taxon>
        <taxon>Paniceae</taxon>
        <taxon>Panicinae</taxon>
        <taxon>Panicum</taxon>
        <taxon>Panicum sect. Hiantes</taxon>
    </lineage>
</organism>
<protein>
    <recommendedName>
        <fullName evidence="1">SGNH hydrolase-type esterase domain-containing protein</fullName>
    </recommendedName>
</protein>
<dbReference type="PANTHER" id="PTHR14209:SF9">
    <property type="entry name" value="GDSL ESTERASE_LIPASE CPRD49"/>
    <property type="match status" value="1"/>
</dbReference>
<accession>A0A8T0Q1W3</accession>
<gene>
    <name evidence="2" type="ORF">PVAP13_8KG246500</name>
</gene>
<name>A0A8T0Q1W3_PANVG</name>
<proteinExistence type="predicted"/>
<evidence type="ECO:0000313" key="2">
    <source>
        <dbReference type="EMBL" id="KAG2564294.1"/>
    </source>
</evidence>
<dbReference type="Pfam" id="PF13472">
    <property type="entry name" value="Lipase_GDSL_2"/>
    <property type="match status" value="1"/>
</dbReference>
<dbReference type="AlphaFoldDB" id="A0A8T0Q1W3"/>
<sequence length="214" mass="24273">MLGGRPVFVLFGSSIVQYSFSNGGWGATLADIYARKADILLRGYIGWNTRRALQYIDNMRKIADHLKSLSEKTRVIFLSCPPLNEEMLRTSTSSTILSEIVRTNETCHLYSDACVALCKEMNLKVVDLWHAMQKREDWMTACFTDGLHLSEEGSNIVVEEILKVVKEADWEPCLHWKALPTEFAEDSPYDLVSSGGDATVNPSEWTIHRKIPWD</sequence>
<evidence type="ECO:0000313" key="3">
    <source>
        <dbReference type="Proteomes" id="UP000823388"/>
    </source>
</evidence>
<dbReference type="SUPFAM" id="SSF52266">
    <property type="entry name" value="SGNH hydrolase"/>
    <property type="match status" value="1"/>
</dbReference>
<dbReference type="Gene3D" id="3.40.50.1110">
    <property type="entry name" value="SGNH hydrolase"/>
    <property type="match status" value="2"/>
</dbReference>
<dbReference type="Proteomes" id="UP000823388">
    <property type="component" value="Chromosome 8K"/>
</dbReference>
<comment type="caution">
    <text evidence="2">The sequence shown here is derived from an EMBL/GenBank/DDBJ whole genome shotgun (WGS) entry which is preliminary data.</text>
</comment>